<name>A0ABR2MBN1_9ASPA</name>
<keyword evidence="2" id="KW-1185">Reference proteome</keyword>
<comment type="caution">
    <text evidence="1">The sequence shown here is derived from an EMBL/GenBank/DDBJ whole genome shotgun (WGS) entry which is preliminary data.</text>
</comment>
<gene>
    <name evidence="1" type="ORF">KSP40_PGU009565</name>
</gene>
<protein>
    <recommendedName>
        <fullName evidence="3">Transposase</fullName>
    </recommendedName>
</protein>
<organism evidence="1 2">
    <name type="scientific">Platanthera guangdongensis</name>
    <dbReference type="NCBI Taxonomy" id="2320717"/>
    <lineage>
        <taxon>Eukaryota</taxon>
        <taxon>Viridiplantae</taxon>
        <taxon>Streptophyta</taxon>
        <taxon>Embryophyta</taxon>
        <taxon>Tracheophyta</taxon>
        <taxon>Spermatophyta</taxon>
        <taxon>Magnoliopsida</taxon>
        <taxon>Liliopsida</taxon>
        <taxon>Asparagales</taxon>
        <taxon>Orchidaceae</taxon>
        <taxon>Orchidoideae</taxon>
        <taxon>Orchideae</taxon>
        <taxon>Orchidinae</taxon>
        <taxon>Platanthera</taxon>
    </lineage>
</organism>
<evidence type="ECO:0000313" key="2">
    <source>
        <dbReference type="Proteomes" id="UP001412067"/>
    </source>
</evidence>
<sequence>MSNPMLWHVISAESCRNVARDLFPHDNGVQLSIRLPYLPQTNNLAQGLIYSRRLRRRRSWLCSRSPPNNDCSDTWRLCMFRGDAYSQYCSRFPLLTEPSTEKKISRLWLKL</sequence>
<accession>A0ABR2MBN1</accession>
<evidence type="ECO:0000313" key="1">
    <source>
        <dbReference type="EMBL" id="KAK8961574.1"/>
    </source>
</evidence>
<dbReference type="EMBL" id="JBBWWR010000009">
    <property type="protein sequence ID" value="KAK8961574.1"/>
    <property type="molecule type" value="Genomic_DNA"/>
</dbReference>
<dbReference type="Proteomes" id="UP001412067">
    <property type="component" value="Unassembled WGS sequence"/>
</dbReference>
<reference evidence="1 2" key="1">
    <citation type="journal article" date="2022" name="Nat. Plants">
        <title>Genomes of leafy and leafless Platanthera orchids illuminate the evolution of mycoheterotrophy.</title>
        <authorList>
            <person name="Li M.H."/>
            <person name="Liu K.W."/>
            <person name="Li Z."/>
            <person name="Lu H.C."/>
            <person name="Ye Q.L."/>
            <person name="Zhang D."/>
            <person name="Wang J.Y."/>
            <person name="Li Y.F."/>
            <person name="Zhong Z.M."/>
            <person name="Liu X."/>
            <person name="Yu X."/>
            <person name="Liu D.K."/>
            <person name="Tu X.D."/>
            <person name="Liu B."/>
            <person name="Hao Y."/>
            <person name="Liao X.Y."/>
            <person name="Jiang Y.T."/>
            <person name="Sun W.H."/>
            <person name="Chen J."/>
            <person name="Chen Y.Q."/>
            <person name="Ai Y."/>
            <person name="Zhai J.W."/>
            <person name="Wu S.S."/>
            <person name="Zhou Z."/>
            <person name="Hsiao Y.Y."/>
            <person name="Wu W.L."/>
            <person name="Chen Y.Y."/>
            <person name="Lin Y.F."/>
            <person name="Hsu J.L."/>
            <person name="Li C.Y."/>
            <person name="Wang Z.W."/>
            <person name="Zhao X."/>
            <person name="Zhong W.Y."/>
            <person name="Ma X.K."/>
            <person name="Ma L."/>
            <person name="Huang J."/>
            <person name="Chen G.Z."/>
            <person name="Huang M.Z."/>
            <person name="Huang L."/>
            <person name="Peng D.H."/>
            <person name="Luo Y.B."/>
            <person name="Zou S.Q."/>
            <person name="Chen S.P."/>
            <person name="Lan S."/>
            <person name="Tsai W.C."/>
            <person name="Van de Peer Y."/>
            <person name="Liu Z.J."/>
        </authorList>
    </citation>
    <scope>NUCLEOTIDE SEQUENCE [LARGE SCALE GENOMIC DNA]</scope>
    <source>
        <strain evidence="1">Lor288</strain>
    </source>
</reference>
<proteinExistence type="predicted"/>
<evidence type="ECO:0008006" key="3">
    <source>
        <dbReference type="Google" id="ProtNLM"/>
    </source>
</evidence>